<dbReference type="Proteomes" id="UP000255421">
    <property type="component" value="Unassembled WGS sequence"/>
</dbReference>
<keyword evidence="1" id="KW-1133">Transmembrane helix</keyword>
<reference evidence="2 5" key="3">
    <citation type="submission" date="2018-07" db="EMBL/GenBank/DDBJ databases">
        <title>Genome sequence of extremly halophilic archaeon Halopelagius longus strain BC12-B1.</title>
        <authorList>
            <person name="Zhang X."/>
        </authorList>
    </citation>
    <scope>NUCLEOTIDE SEQUENCE [LARGE SCALE GENOMIC DNA]</scope>
    <source>
        <strain evidence="2 5">BC12-B1</strain>
    </source>
</reference>
<reference evidence="4" key="2">
    <citation type="submission" date="2016-10" db="EMBL/GenBank/DDBJ databases">
        <authorList>
            <person name="Varghese N."/>
            <person name="Submissions S."/>
        </authorList>
    </citation>
    <scope>NUCLEOTIDE SEQUENCE [LARGE SCALE GENOMIC DNA]</scope>
    <source>
        <strain evidence="4">CGMCC 1.12397</strain>
    </source>
</reference>
<keyword evidence="1" id="KW-0812">Transmembrane</keyword>
<dbReference type="Proteomes" id="UP000199289">
    <property type="component" value="Unassembled WGS sequence"/>
</dbReference>
<feature type="transmembrane region" description="Helical" evidence="1">
    <location>
        <begin position="84"/>
        <end position="103"/>
    </location>
</feature>
<evidence type="ECO:0000313" key="5">
    <source>
        <dbReference type="Proteomes" id="UP000255421"/>
    </source>
</evidence>
<feature type="transmembrane region" description="Helical" evidence="1">
    <location>
        <begin position="110"/>
        <end position="133"/>
    </location>
</feature>
<organism evidence="3 4">
    <name type="scientific">Halopelagius longus</name>
    <dbReference type="NCBI Taxonomy" id="1236180"/>
    <lineage>
        <taxon>Archaea</taxon>
        <taxon>Methanobacteriati</taxon>
        <taxon>Methanobacteriota</taxon>
        <taxon>Stenosarchaea group</taxon>
        <taxon>Halobacteria</taxon>
        <taxon>Halobacteriales</taxon>
        <taxon>Haloferacaceae</taxon>
    </lineage>
</organism>
<dbReference type="EMBL" id="FNKQ01000005">
    <property type="protein sequence ID" value="SDR06003.1"/>
    <property type="molecule type" value="Genomic_DNA"/>
</dbReference>
<evidence type="ECO:0000256" key="1">
    <source>
        <dbReference type="SAM" id="Phobius"/>
    </source>
</evidence>
<proteinExistence type="predicted"/>
<evidence type="ECO:0000313" key="3">
    <source>
        <dbReference type="EMBL" id="SDR06003.1"/>
    </source>
</evidence>
<evidence type="ECO:0000313" key="4">
    <source>
        <dbReference type="Proteomes" id="UP000199289"/>
    </source>
</evidence>
<sequence length="159" mass="15429">MSPSDFSALRVARIAAGAAAATGLYGVLALSGVVGAVACPADSAAGEGTNGRGGEVAAAAAAARTCPGGLAYVLDGAGGRAPELFVWPAVLLGLVAVGAVAVWTGRRRLAWTTVFAGLAASGVGFLSVGRYFLPPTLFLLVGAVALSVEASRGPDGSGE</sequence>
<dbReference type="RefSeq" id="WP_092538902.1">
    <property type="nucleotide sequence ID" value="NZ_FNKQ01000005.1"/>
</dbReference>
<keyword evidence="1" id="KW-0472">Membrane</keyword>
<evidence type="ECO:0000313" key="2">
    <source>
        <dbReference type="EMBL" id="RDI69951.1"/>
    </source>
</evidence>
<gene>
    <name evidence="2" type="ORF">DWB78_17555</name>
    <name evidence="3" type="ORF">SAMN05216278_3402</name>
</gene>
<dbReference type="AlphaFoldDB" id="A0A1H1FYH9"/>
<protein>
    <submittedName>
        <fullName evidence="3">Uncharacterized protein</fullName>
    </submittedName>
</protein>
<accession>A0A1H1FYH9</accession>
<name>A0A1H1FYH9_9EURY</name>
<feature type="transmembrane region" description="Helical" evidence="1">
    <location>
        <begin position="12"/>
        <end position="38"/>
    </location>
</feature>
<dbReference type="EMBL" id="QQST01000003">
    <property type="protein sequence ID" value="RDI69951.1"/>
    <property type="molecule type" value="Genomic_DNA"/>
</dbReference>
<keyword evidence="5" id="KW-1185">Reference proteome</keyword>
<reference evidence="3" key="1">
    <citation type="submission" date="2016-10" db="EMBL/GenBank/DDBJ databases">
        <authorList>
            <person name="de Groot N.N."/>
        </authorList>
    </citation>
    <scope>NUCLEOTIDE SEQUENCE [LARGE SCALE GENOMIC DNA]</scope>
    <source>
        <strain evidence="3">CGMCC 1.12397</strain>
    </source>
</reference>